<evidence type="ECO:0000256" key="9">
    <source>
        <dbReference type="ARBA" id="ARBA00023316"/>
    </source>
</evidence>
<evidence type="ECO:0000256" key="5">
    <source>
        <dbReference type="ARBA" id="ARBA00022679"/>
    </source>
</evidence>
<dbReference type="InterPro" id="IPR036968">
    <property type="entry name" value="Enolpyruvate_Tfrase_sf"/>
</dbReference>
<dbReference type="PANTHER" id="PTHR43783">
    <property type="entry name" value="UDP-N-ACETYLGLUCOSAMINE 1-CARBOXYVINYLTRANSFERASE"/>
    <property type="match status" value="1"/>
</dbReference>
<evidence type="ECO:0000256" key="4">
    <source>
        <dbReference type="ARBA" id="ARBA00022618"/>
    </source>
</evidence>
<comment type="catalytic activity">
    <reaction evidence="12 13">
        <text>phosphoenolpyruvate + UDP-N-acetyl-alpha-D-glucosamine = UDP-N-acetyl-3-O-(1-carboxyvinyl)-alpha-D-glucosamine + phosphate</text>
        <dbReference type="Rhea" id="RHEA:18681"/>
        <dbReference type="ChEBI" id="CHEBI:43474"/>
        <dbReference type="ChEBI" id="CHEBI:57705"/>
        <dbReference type="ChEBI" id="CHEBI:58702"/>
        <dbReference type="ChEBI" id="CHEBI:68483"/>
        <dbReference type="EC" id="2.5.1.7"/>
    </reaction>
</comment>
<dbReference type="PANTHER" id="PTHR43783:SF2">
    <property type="entry name" value="UDP-N-ACETYLGLUCOSAMINE 1-CARBOXYVINYLTRANSFERASE 2"/>
    <property type="match status" value="1"/>
</dbReference>
<feature type="binding site" evidence="13">
    <location>
        <begin position="22"/>
        <end position="23"/>
    </location>
    <ligand>
        <name>phosphoenolpyruvate</name>
        <dbReference type="ChEBI" id="CHEBI:58702"/>
    </ligand>
</feature>
<dbReference type="InterPro" id="IPR005750">
    <property type="entry name" value="UDP_GlcNAc_COvinyl_MurA"/>
</dbReference>
<evidence type="ECO:0000256" key="6">
    <source>
        <dbReference type="ARBA" id="ARBA00022960"/>
    </source>
</evidence>
<evidence type="ECO:0000256" key="3">
    <source>
        <dbReference type="ARBA" id="ARBA00022490"/>
    </source>
</evidence>
<evidence type="ECO:0000313" key="16">
    <source>
        <dbReference type="Proteomes" id="UP000092024"/>
    </source>
</evidence>
<sequence>MKMIQTELSGPLNGTVHIPGAKNSSLAILAAACLADDIVKLEGIPTIEDVRVIADISRDIGMGFRQEKGQVIIDPRWIHSATIDPGKASNYRASYYFAGALLAKFGKVTIGFPGGDDFHARPIDQHMKAFRALGAEIQLFNDYYIVEASVLRGATIYFDTITSGATINAMLAAVRAQGVTRLHNAAMDPEVVDTAAFLNLLGARIFGAGTDSIRIEGVPYLNGGAYSIIPDRLIAGAFLMAAGLRGGRITVKDVIPEHMGTCLAKLEEVGLQVECGENHITAYGTGRLRATRVRTGMYPGFATDLQQPMTALLLNAGGKSIVTDRIYPKRFAHVPQLRRLGAEIELRKESAFITGGRPLQGGWVHATDVRAGTCLIMAGLTAEGRTNITGIEHIERGYEDVIGSFKSIGAKLSMVEMDREEAYPYVSKSAHQ</sequence>
<dbReference type="InterPro" id="IPR013792">
    <property type="entry name" value="RNA3'P_cycl/enolpyr_Trfase_a/b"/>
</dbReference>
<keyword evidence="7 13" id="KW-0573">Peptidoglycan synthesis</keyword>
<dbReference type="GO" id="GO:0008760">
    <property type="term" value="F:UDP-N-acetylglucosamine 1-carboxyvinyltransferase activity"/>
    <property type="evidence" value="ECO:0007669"/>
    <property type="project" value="UniProtKB-UniRule"/>
</dbReference>
<reference evidence="15 16" key="1">
    <citation type="submission" date="2016-05" db="EMBL/GenBank/DDBJ databases">
        <title>Paenibacillus oryzae. sp. nov., isolated from the rice root.</title>
        <authorList>
            <person name="Zhang J."/>
            <person name="Zhang X."/>
        </authorList>
    </citation>
    <scope>NUCLEOTIDE SEQUENCE [LARGE SCALE GENOMIC DNA]</scope>
    <source>
        <strain evidence="15 16">1DrF-4</strain>
    </source>
</reference>
<dbReference type="NCBIfam" id="NF006873">
    <property type="entry name" value="PRK09369.1"/>
    <property type="match status" value="1"/>
</dbReference>
<dbReference type="GO" id="GO:0009252">
    <property type="term" value="P:peptidoglycan biosynthetic process"/>
    <property type="evidence" value="ECO:0007669"/>
    <property type="project" value="UniProtKB-UniRule"/>
</dbReference>
<evidence type="ECO:0000256" key="7">
    <source>
        <dbReference type="ARBA" id="ARBA00022984"/>
    </source>
</evidence>
<comment type="caution">
    <text evidence="15">The sequence shown here is derived from an EMBL/GenBank/DDBJ whole genome shotgun (WGS) entry which is preliminary data.</text>
</comment>
<dbReference type="HAMAP" id="MF_00111">
    <property type="entry name" value="MurA"/>
    <property type="match status" value="1"/>
</dbReference>
<evidence type="ECO:0000256" key="1">
    <source>
        <dbReference type="ARBA" id="ARBA00004496"/>
    </source>
</evidence>
<evidence type="ECO:0000259" key="14">
    <source>
        <dbReference type="Pfam" id="PF00275"/>
    </source>
</evidence>
<comment type="pathway">
    <text evidence="2 13">Cell wall biogenesis; peptidoglycan biosynthesis.</text>
</comment>
<dbReference type="EMBL" id="LYPA01000046">
    <property type="protein sequence ID" value="OBR66571.1"/>
    <property type="molecule type" value="Genomic_DNA"/>
</dbReference>
<evidence type="ECO:0000256" key="10">
    <source>
        <dbReference type="ARBA" id="ARBA00023317"/>
    </source>
</evidence>
<keyword evidence="5 13" id="KW-0808">Transferase</keyword>
<dbReference type="GO" id="GO:0019277">
    <property type="term" value="P:UDP-N-acetylgalactosamine biosynthetic process"/>
    <property type="evidence" value="ECO:0007669"/>
    <property type="project" value="InterPro"/>
</dbReference>
<dbReference type="CDD" id="cd01555">
    <property type="entry name" value="UdpNAET"/>
    <property type="match status" value="1"/>
</dbReference>
<dbReference type="AlphaFoldDB" id="A0A1A5YLQ9"/>
<comment type="caution">
    <text evidence="13">Lacks conserved residue(s) required for the propagation of feature annotation.</text>
</comment>
<name>A0A1A5YLQ9_9BACL</name>
<proteinExistence type="inferred from homology"/>
<evidence type="ECO:0000256" key="12">
    <source>
        <dbReference type="ARBA" id="ARBA00047527"/>
    </source>
</evidence>
<feature type="domain" description="Enolpyruvate transferase" evidence="14">
    <location>
        <begin position="9"/>
        <end position="401"/>
    </location>
</feature>
<dbReference type="OrthoDB" id="9803760at2"/>
<evidence type="ECO:0000256" key="2">
    <source>
        <dbReference type="ARBA" id="ARBA00004752"/>
    </source>
</evidence>
<keyword evidence="6 13" id="KW-0133">Cell shape</keyword>
<comment type="similarity">
    <text evidence="11 13">Belongs to the EPSP synthase family. MurA subfamily.</text>
</comment>
<feature type="binding site" evidence="13">
    <location>
        <position position="326"/>
    </location>
    <ligand>
        <name>UDP-N-acetyl-alpha-D-glucosamine</name>
        <dbReference type="ChEBI" id="CHEBI:57705"/>
    </ligand>
</feature>
<keyword evidence="16" id="KW-1185">Reference proteome</keyword>
<dbReference type="EC" id="2.5.1.7" evidence="13"/>
<dbReference type="InterPro" id="IPR050068">
    <property type="entry name" value="MurA_subfamily"/>
</dbReference>
<feature type="binding site" evidence="13">
    <location>
        <position position="304"/>
    </location>
    <ligand>
        <name>UDP-N-acetyl-alpha-D-glucosamine</name>
        <dbReference type="ChEBI" id="CHEBI:57705"/>
    </ligand>
</feature>
<comment type="subcellular location">
    <subcellularLocation>
        <location evidence="1 13">Cytoplasm</location>
    </subcellularLocation>
</comment>
<organism evidence="15 16">
    <name type="scientific">Paenibacillus oryzae</name>
    <dbReference type="NCBI Taxonomy" id="1844972"/>
    <lineage>
        <taxon>Bacteria</taxon>
        <taxon>Bacillati</taxon>
        <taxon>Bacillota</taxon>
        <taxon>Bacilli</taxon>
        <taxon>Bacillales</taxon>
        <taxon>Paenibacillaceae</taxon>
        <taxon>Paenibacillus</taxon>
    </lineage>
</organism>
<keyword evidence="8 13" id="KW-0131">Cell cycle</keyword>
<evidence type="ECO:0000256" key="13">
    <source>
        <dbReference type="HAMAP-Rule" id="MF_00111"/>
    </source>
</evidence>
<keyword evidence="9 13" id="KW-0961">Cell wall biogenesis/degradation</keyword>
<dbReference type="SUPFAM" id="SSF55205">
    <property type="entry name" value="EPT/RTPC-like"/>
    <property type="match status" value="1"/>
</dbReference>
<feature type="binding site" evidence="13">
    <location>
        <position position="92"/>
    </location>
    <ligand>
        <name>UDP-N-acetyl-alpha-D-glucosamine</name>
        <dbReference type="ChEBI" id="CHEBI:57705"/>
    </ligand>
</feature>
<gene>
    <name evidence="13" type="primary">murA</name>
    <name evidence="15" type="ORF">A7K91_03495</name>
</gene>
<dbReference type="Gene3D" id="3.65.10.10">
    <property type="entry name" value="Enolpyruvate transferase domain"/>
    <property type="match status" value="2"/>
</dbReference>
<dbReference type="GO" id="GO:0051301">
    <property type="term" value="P:cell division"/>
    <property type="evidence" value="ECO:0007669"/>
    <property type="project" value="UniProtKB-KW"/>
</dbReference>
<protein>
    <recommendedName>
        <fullName evidence="13">UDP-N-acetylglucosamine 1-carboxyvinyltransferase</fullName>
        <ecNumber evidence="13">2.5.1.7</ecNumber>
    </recommendedName>
    <alternativeName>
        <fullName evidence="13">Enoylpyruvate transferase</fullName>
    </alternativeName>
    <alternativeName>
        <fullName evidence="13">UDP-N-acetylglucosamine enolpyruvyl transferase</fullName>
        <shortName evidence="13">EPT</shortName>
    </alternativeName>
</protein>
<dbReference type="Pfam" id="PF00275">
    <property type="entry name" value="EPSP_synthase"/>
    <property type="match status" value="1"/>
</dbReference>
<keyword evidence="3 13" id="KW-0963">Cytoplasm</keyword>
<keyword evidence="10" id="KW-0670">Pyruvate</keyword>
<evidence type="ECO:0000256" key="11">
    <source>
        <dbReference type="ARBA" id="ARBA00038367"/>
    </source>
</evidence>
<evidence type="ECO:0000256" key="8">
    <source>
        <dbReference type="ARBA" id="ARBA00023306"/>
    </source>
</evidence>
<dbReference type="GO" id="GO:0005737">
    <property type="term" value="C:cytoplasm"/>
    <property type="evidence" value="ECO:0007669"/>
    <property type="project" value="UniProtKB-SubCell"/>
</dbReference>
<feature type="binding site" evidence="13">
    <location>
        <begin position="121"/>
        <end position="125"/>
    </location>
    <ligand>
        <name>UDP-N-acetyl-alpha-D-glucosamine</name>
        <dbReference type="ChEBI" id="CHEBI:57705"/>
    </ligand>
</feature>
<dbReference type="NCBIfam" id="TIGR01072">
    <property type="entry name" value="murA"/>
    <property type="match status" value="1"/>
</dbReference>
<accession>A0A1A5YLQ9</accession>
<comment type="function">
    <text evidence="13">Cell wall formation. Adds enolpyruvyl to UDP-N-acetylglucosamine.</text>
</comment>
<dbReference type="UniPathway" id="UPA00219"/>
<keyword evidence="4 13" id="KW-0132">Cell division</keyword>
<feature type="active site" description="Proton donor" evidence="13">
    <location>
        <position position="116"/>
    </location>
</feature>
<dbReference type="STRING" id="1844972.A7K91_03495"/>
<dbReference type="Proteomes" id="UP000092024">
    <property type="component" value="Unassembled WGS sequence"/>
</dbReference>
<evidence type="ECO:0000313" key="15">
    <source>
        <dbReference type="EMBL" id="OBR66571.1"/>
    </source>
</evidence>
<dbReference type="GO" id="GO:0071555">
    <property type="term" value="P:cell wall organization"/>
    <property type="evidence" value="ECO:0007669"/>
    <property type="project" value="UniProtKB-KW"/>
</dbReference>
<dbReference type="InterPro" id="IPR001986">
    <property type="entry name" value="Enolpyruvate_Tfrase_dom"/>
</dbReference>
<dbReference type="PROSITE" id="PS51257">
    <property type="entry name" value="PROKAR_LIPOPROTEIN"/>
    <property type="match status" value="1"/>
</dbReference>
<dbReference type="GO" id="GO:0008360">
    <property type="term" value="P:regulation of cell shape"/>
    <property type="evidence" value="ECO:0007669"/>
    <property type="project" value="UniProtKB-KW"/>
</dbReference>